<gene>
    <name evidence="14" type="ORF">FJV41_30415</name>
</gene>
<dbReference type="GO" id="GO:0016717">
    <property type="term" value="F:oxidoreductase activity, acting on paired donors, with oxidation of a pair of donors resulting in the reduction of molecular oxygen to two molecules of water"/>
    <property type="evidence" value="ECO:0007669"/>
    <property type="project" value="InterPro"/>
</dbReference>
<keyword evidence="11" id="KW-0275">Fatty acid biosynthesis</keyword>
<comment type="subcellular location">
    <subcellularLocation>
        <location evidence="1">Membrane</location>
        <topology evidence="1">Multi-pass membrane protein</topology>
    </subcellularLocation>
</comment>
<keyword evidence="10 12" id="KW-0472">Membrane</keyword>
<evidence type="ECO:0000256" key="10">
    <source>
        <dbReference type="ARBA" id="ARBA00023136"/>
    </source>
</evidence>
<dbReference type="RefSeq" id="WP_141646086.1">
    <property type="nucleotide sequence ID" value="NZ_VIFM01000151.1"/>
</dbReference>
<dbReference type="EMBL" id="VIFM01000151">
    <property type="protein sequence ID" value="TQF12172.1"/>
    <property type="molecule type" value="Genomic_DNA"/>
</dbReference>
<feature type="transmembrane region" description="Helical" evidence="12">
    <location>
        <begin position="20"/>
        <end position="38"/>
    </location>
</feature>
<keyword evidence="5" id="KW-0276">Fatty acid metabolism</keyword>
<name>A0A540WT30_9BACT</name>
<reference evidence="14 15" key="1">
    <citation type="submission" date="2019-06" db="EMBL/GenBank/DDBJ databases">
        <authorList>
            <person name="Livingstone P."/>
            <person name="Whitworth D."/>
        </authorList>
    </citation>
    <scope>NUCLEOTIDE SEQUENCE [LARGE SCALE GENOMIC DNA]</scope>
    <source>
        <strain evidence="14 15">AM401</strain>
    </source>
</reference>
<dbReference type="PANTHER" id="PTHR11351:SF31">
    <property type="entry name" value="DESATURASE 1, ISOFORM A-RELATED"/>
    <property type="match status" value="1"/>
</dbReference>
<evidence type="ECO:0000256" key="5">
    <source>
        <dbReference type="ARBA" id="ARBA00022832"/>
    </source>
</evidence>
<dbReference type="GO" id="GO:0016020">
    <property type="term" value="C:membrane"/>
    <property type="evidence" value="ECO:0007669"/>
    <property type="project" value="UniProtKB-SubCell"/>
</dbReference>
<comment type="caution">
    <text evidence="14">The sequence shown here is derived from an EMBL/GenBank/DDBJ whole genome shotgun (WGS) entry which is preliminary data.</text>
</comment>
<evidence type="ECO:0000259" key="13">
    <source>
        <dbReference type="Pfam" id="PF00487"/>
    </source>
</evidence>
<evidence type="ECO:0000256" key="7">
    <source>
        <dbReference type="ARBA" id="ARBA00023002"/>
    </source>
</evidence>
<feature type="transmembrane region" description="Helical" evidence="12">
    <location>
        <begin position="45"/>
        <end position="66"/>
    </location>
</feature>
<evidence type="ECO:0000313" key="14">
    <source>
        <dbReference type="EMBL" id="TQF12172.1"/>
    </source>
</evidence>
<evidence type="ECO:0000256" key="2">
    <source>
        <dbReference type="ARBA" id="ARBA00008749"/>
    </source>
</evidence>
<comment type="similarity">
    <text evidence="2">Belongs to the fatty acid desaturase type 2 family.</text>
</comment>
<feature type="transmembrane region" description="Helical" evidence="12">
    <location>
        <begin position="154"/>
        <end position="173"/>
    </location>
</feature>
<dbReference type="AlphaFoldDB" id="A0A540WT30"/>
<sequence>MQTSSPAPALPSDNERLNWLSSIPFFAVHIMCLFAFSVGAKPVDVAVCVGLYILRMWGITVGFHRYFSHRAFKTGRVFQFILALVGTLSTQKGVLWWAANHRHHHRTSDQADDIHSPVQKGFWFSHVGWILCDKYGPTRMEGIKDFARFPELVWLNRFHLVPPVLLAVALYFIGGFSMLVWGFFVSTTLLWHGTFTINSLSHIFGKRRYKTTDTSRNNWLLALITLGEGWHNNHHYHQNTANQGWFWWEVDLSFYSLKVLSWFKVVEGLRLPSDSVRYAYRKYSAEDRAALATPTRFFGAGGARAQLVAARTAAEGKVREALAAAADHLPSSAPTPQPMLKQ</sequence>
<evidence type="ECO:0000256" key="4">
    <source>
        <dbReference type="ARBA" id="ARBA00022692"/>
    </source>
</evidence>
<dbReference type="GO" id="GO:0006633">
    <property type="term" value="P:fatty acid biosynthetic process"/>
    <property type="evidence" value="ECO:0007669"/>
    <property type="project" value="UniProtKB-KW"/>
</dbReference>
<dbReference type="PANTHER" id="PTHR11351">
    <property type="entry name" value="ACYL-COA DESATURASE"/>
    <property type="match status" value="1"/>
</dbReference>
<evidence type="ECO:0000256" key="8">
    <source>
        <dbReference type="ARBA" id="ARBA00023004"/>
    </source>
</evidence>
<dbReference type="Proteomes" id="UP000315369">
    <property type="component" value="Unassembled WGS sequence"/>
</dbReference>
<organism evidence="14 15">
    <name type="scientific">Myxococcus llanfairpwllgwyngyllgogerychwyrndrobwllllantysiliogogogochensis</name>
    <dbReference type="NCBI Taxonomy" id="2590453"/>
    <lineage>
        <taxon>Bacteria</taxon>
        <taxon>Pseudomonadati</taxon>
        <taxon>Myxococcota</taxon>
        <taxon>Myxococcia</taxon>
        <taxon>Myxococcales</taxon>
        <taxon>Cystobacterineae</taxon>
        <taxon>Myxococcaceae</taxon>
        <taxon>Myxococcus</taxon>
    </lineage>
</organism>
<evidence type="ECO:0000256" key="12">
    <source>
        <dbReference type="SAM" id="Phobius"/>
    </source>
</evidence>
<evidence type="ECO:0000256" key="1">
    <source>
        <dbReference type="ARBA" id="ARBA00004141"/>
    </source>
</evidence>
<keyword evidence="8" id="KW-0408">Iron</keyword>
<dbReference type="InterPro" id="IPR015876">
    <property type="entry name" value="Acyl-CoA_DS"/>
</dbReference>
<dbReference type="Pfam" id="PF00487">
    <property type="entry name" value="FA_desaturase"/>
    <property type="match status" value="1"/>
</dbReference>
<dbReference type="CDD" id="cd03505">
    <property type="entry name" value="Delta9-FADS-like"/>
    <property type="match status" value="1"/>
</dbReference>
<keyword evidence="7" id="KW-0560">Oxidoreductase</keyword>
<keyword evidence="3" id="KW-0444">Lipid biosynthesis</keyword>
<feature type="transmembrane region" description="Helical" evidence="12">
    <location>
        <begin position="78"/>
        <end position="99"/>
    </location>
</feature>
<evidence type="ECO:0000256" key="9">
    <source>
        <dbReference type="ARBA" id="ARBA00023098"/>
    </source>
</evidence>
<dbReference type="InterPro" id="IPR005804">
    <property type="entry name" value="FA_desaturase_dom"/>
</dbReference>
<keyword evidence="4 12" id="KW-0812">Transmembrane</keyword>
<evidence type="ECO:0000256" key="3">
    <source>
        <dbReference type="ARBA" id="ARBA00022516"/>
    </source>
</evidence>
<protein>
    <submittedName>
        <fullName evidence="14">Acyl-CoA desaturase</fullName>
    </submittedName>
</protein>
<accession>A0A540WT30</accession>
<evidence type="ECO:0000313" key="15">
    <source>
        <dbReference type="Proteomes" id="UP000315369"/>
    </source>
</evidence>
<evidence type="ECO:0000256" key="6">
    <source>
        <dbReference type="ARBA" id="ARBA00022989"/>
    </source>
</evidence>
<proteinExistence type="inferred from homology"/>
<keyword evidence="6 12" id="KW-1133">Transmembrane helix</keyword>
<keyword evidence="9" id="KW-0443">Lipid metabolism</keyword>
<feature type="transmembrane region" description="Helical" evidence="12">
    <location>
        <begin position="179"/>
        <end position="200"/>
    </location>
</feature>
<evidence type="ECO:0000256" key="11">
    <source>
        <dbReference type="ARBA" id="ARBA00023160"/>
    </source>
</evidence>
<feature type="domain" description="Fatty acid desaturase" evidence="13">
    <location>
        <begin position="47"/>
        <end position="238"/>
    </location>
</feature>
<keyword evidence="15" id="KW-1185">Reference proteome</keyword>
<dbReference type="OrthoDB" id="9768289at2"/>
<dbReference type="PRINTS" id="PR00075">
    <property type="entry name" value="FACDDSATRASE"/>
</dbReference>